<protein>
    <recommendedName>
        <fullName evidence="3">Carboxypeptidase-like regulatory domain-containing protein</fullName>
    </recommendedName>
</protein>
<dbReference type="RefSeq" id="WP_330145175.1">
    <property type="nucleotide sequence ID" value="NZ_JAZDQU010000001.1"/>
</dbReference>
<organism evidence="1 2">
    <name type="scientific">Pedobacter flavus</name>
    <dbReference type="NCBI Taxonomy" id="3113906"/>
    <lineage>
        <taxon>Bacteria</taxon>
        <taxon>Pseudomonadati</taxon>
        <taxon>Bacteroidota</taxon>
        <taxon>Sphingobacteriia</taxon>
        <taxon>Sphingobacteriales</taxon>
        <taxon>Sphingobacteriaceae</taxon>
        <taxon>Pedobacter</taxon>
    </lineage>
</organism>
<dbReference type="EMBL" id="JAZDQU010000001">
    <property type="protein sequence ID" value="MEE1884258.1"/>
    <property type="molecule type" value="Genomic_DNA"/>
</dbReference>
<reference evidence="1 2" key="1">
    <citation type="submission" date="2024-01" db="EMBL/GenBank/DDBJ databases">
        <title>Pedobacter sp. nov., isolated from oil-contaminated soil.</title>
        <authorList>
            <person name="Le N.T.T."/>
        </authorList>
    </citation>
    <scope>NUCLEOTIDE SEQUENCE [LARGE SCALE GENOMIC DNA]</scope>
    <source>
        <strain evidence="1 2">VNH31</strain>
    </source>
</reference>
<evidence type="ECO:0008006" key="3">
    <source>
        <dbReference type="Google" id="ProtNLM"/>
    </source>
</evidence>
<comment type="caution">
    <text evidence="1">The sequence shown here is derived from an EMBL/GenBank/DDBJ whole genome shotgun (WGS) entry which is preliminary data.</text>
</comment>
<name>A0ABU7GZQ0_9SPHI</name>
<accession>A0ABU7GZQ0</accession>
<gene>
    <name evidence="1" type="ORF">VRU49_02385</name>
</gene>
<dbReference type="Proteomes" id="UP001337681">
    <property type="component" value="Unassembled WGS sequence"/>
</dbReference>
<keyword evidence="2" id="KW-1185">Reference proteome</keyword>
<proteinExistence type="predicted"/>
<evidence type="ECO:0000313" key="1">
    <source>
        <dbReference type="EMBL" id="MEE1884258.1"/>
    </source>
</evidence>
<sequence>MSKEILDFELLEAYLDGKLSSEEMYFVEREALEDPFVYDALEGLSNSSNRIAVLSSLQKQLRARIAAAPAKKERWRIETHRLSIAATAALLCTTATIIYWMQGNFNKEDNKPVEVNLTEIGALKGVEKIGTVGALKDSITLINKSNAPVVASIKQQTTQKTQEIPASENVVAARSSMSLSSAESNIIKGKISDELTGSPIKGAQLIRKSDGFKLDVPPTGEFSIESKGGEQDVFIIKAVGYVPKEIKITTSEEAKISLRKEI</sequence>
<evidence type="ECO:0000313" key="2">
    <source>
        <dbReference type="Proteomes" id="UP001337681"/>
    </source>
</evidence>